<reference evidence="20 21" key="1">
    <citation type="submission" date="2019-04" db="EMBL/GenBank/DDBJ databases">
        <title>Friends and foes A comparative genomics study of 23 Aspergillus species from section Flavi.</title>
        <authorList>
            <consortium name="DOE Joint Genome Institute"/>
            <person name="Kjaerbolling I."/>
            <person name="Vesth T."/>
            <person name="Frisvad J.C."/>
            <person name="Nybo J.L."/>
            <person name="Theobald S."/>
            <person name="Kildgaard S."/>
            <person name="Isbrandt T."/>
            <person name="Kuo A."/>
            <person name="Sato A."/>
            <person name="Lyhne E.K."/>
            <person name="Kogle M.E."/>
            <person name="Wiebenga A."/>
            <person name="Kun R.S."/>
            <person name="Lubbers R.J."/>
            <person name="Makela M.R."/>
            <person name="Barry K."/>
            <person name="Chovatia M."/>
            <person name="Clum A."/>
            <person name="Daum C."/>
            <person name="Haridas S."/>
            <person name="He G."/>
            <person name="LaButti K."/>
            <person name="Lipzen A."/>
            <person name="Mondo S."/>
            <person name="Riley R."/>
            <person name="Salamov A."/>
            <person name="Simmons B.A."/>
            <person name="Magnuson J.K."/>
            <person name="Henrissat B."/>
            <person name="Mortensen U.H."/>
            <person name="Larsen T.O."/>
            <person name="Devries R.P."/>
            <person name="Grigoriev I.V."/>
            <person name="Machida M."/>
            <person name="Baker S.E."/>
            <person name="Andersen M.R."/>
        </authorList>
    </citation>
    <scope>NUCLEOTIDE SEQUENCE [LARGE SCALE GENOMIC DNA]</scope>
    <source>
        <strain evidence="20 21">CBS 151.66</strain>
    </source>
</reference>
<evidence type="ECO:0000256" key="16">
    <source>
        <dbReference type="ARBA" id="ARBA00023268"/>
    </source>
</evidence>
<dbReference type="GO" id="GO:0016117">
    <property type="term" value="P:carotenoid biosynthetic process"/>
    <property type="evidence" value="ECO:0007669"/>
    <property type="project" value="UniProtKB-KW"/>
</dbReference>
<evidence type="ECO:0000256" key="6">
    <source>
        <dbReference type="ARBA" id="ARBA00008406"/>
    </source>
</evidence>
<sequence length="587" mass="66042">MGLDYALVHVTYNIPVAGLMTLLFWPFMTRLDWQKISTLIIISLVATIPWDSYLLRHHIWTYSSDALIGWTLFSIPLEEIFFFAIQTYNTSLLYTNLTRPLVLPANLRITSRKQTIAGTFIILSAILAGLIAIYCGGCCTYTGLIVTWAGPFLLIQWLFSSAFILAVPTTELIASIVLPTVFLWVVDTLSIKRGIWSIETPTKFGIQLWGCMDIEEAIFFLVTNILIVVGLVSIDYANAITTCQLVQSSEPIQNFPSYFQMLLHFMMGKYVPDKRFVDSLTESVEHLAAYSQSMYMGSALFQGPLRIDLILLYSFCRVADNLVDDARDTKSARIVIEECDHLLEAKFSHPNSFPPLPDPKRANYAAPPELIAAIDRLPVSRLRLEHLKGLLEGFRTDLAFGNNPDSFPIATESDLDTYSSHVASTVAASMLGLIVHYFPNHPFAVNVLLRRRVVDAAERMGQALQYINVARDIVLDAAINRVYLPTTWLNEQGLCPTDVLVFPTDPRLESVRERLLERADFLSASARSEIAFLPREVQGPLLALVDSYLEIGAALRRGMRPRKAGEKLKLPIGRRLWVAYRAMALRR</sequence>
<dbReference type="InterPro" id="IPR002060">
    <property type="entry name" value="Squ/phyt_synthse"/>
</dbReference>
<dbReference type="InterPro" id="IPR044843">
    <property type="entry name" value="Trans_IPPS_bact-type"/>
</dbReference>
<evidence type="ECO:0000256" key="19">
    <source>
        <dbReference type="SAM" id="Phobius"/>
    </source>
</evidence>
<dbReference type="NCBIfam" id="TIGR03462">
    <property type="entry name" value="CarR_dom_SF"/>
    <property type="match status" value="2"/>
</dbReference>
<evidence type="ECO:0000256" key="10">
    <source>
        <dbReference type="ARBA" id="ARBA00022679"/>
    </source>
</evidence>
<gene>
    <name evidence="20" type="ORF">BDV29DRAFT_197203</name>
</gene>
<feature type="transmembrane region" description="Helical" evidence="19">
    <location>
        <begin position="67"/>
        <end position="85"/>
    </location>
</feature>
<comment type="catalytic activity">
    <reaction evidence="1">
        <text>2 (2E,6E,10E)-geranylgeranyl diphosphate = 15-cis-phytoene + 2 diphosphate</text>
        <dbReference type="Rhea" id="RHEA:34475"/>
        <dbReference type="ChEBI" id="CHEBI:27787"/>
        <dbReference type="ChEBI" id="CHEBI:33019"/>
        <dbReference type="ChEBI" id="CHEBI:58756"/>
        <dbReference type="EC" id="2.5.1.32"/>
    </reaction>
</comment>
<feature type="transmembrane region" description="Helical" evidence="19">
    <location>
        <begin position="37"/>
        <end position="55"/>
    </location>
</feature>
<evidence type="ECO:0000256" key="8">
    <source>
        <dbReference type="ARBA" id="ARBA00012396"/>
    </source>
</evidence>
<feature type="transmembrane region" description="Helical" evidence="19">
    <location>
        <begin position="116"/>
        <end position="149"/>
    </location>
</feature>
<feature type="transmembrane region" description="Helical" evidence="19">
    <location>
        <begin position="6"/>
        <end position="25"/>
    </location>
</feature>
<evidence type="ECO:0000256" key="5">
    <source>
        <dbReference type="ARBA" id="ARBA00008247"/>
    </source>
</evidence>
<comment type="similarity">
    <text evidence="5">In the N-terminal section; belongs to the lycopene beta-cyclase family.</text>
</comment>
<evidence type="ECO:0000256" key="4">
    <source>
        <dbReference type="ARBA" id="ARBA00005172"/>
    </source>
</evidence>
<evidence type="ECO:0000256" key="17">
    <source>
        <dbReference type="ARBA" id="ARBA00029313"/>
    </source>
</evidence>
<comment type="similarity">
    <text evidence="6">In the C-terminal section; belongs to the phytoene/squalene synthase family.</text>
</comment>
<dbReference type="SFLD" id="SFLDG01212">
    <property type="entry name" value="Phytoene_synthase_like"/>
    <property type="match status" value="1"/>
</dbReference>
<evidence type="ECO:0000256" key="9">
    <source>
        <dbReference type="ARBA" id="ARBA00018909"/>
    </source>
</evidence>
<dbReference type="EMBL" id="ML732265">
    <property type="protein sequence ID" value="KAB8071729.1"/>
    <property type="molecule type" value="Genomic_DNA"/>
</dbReference>
<dbReference type="UniPathway" id="UPA00799">
    <property type="reaction ID" value="UER00773"/>
</dbReference>
<dbReference type="Pfam" id="PF00494">
    <property type="entry name" value="SQS_PSY"/>
    <property type="match status" value="1"/>
</dbReference>
<evidence type="ECO:0000256" key="7">
    <source>
        <dbReference type="ARBA" id="ARBA00012242"/>
    </source>
</evidence>
<protein>
    <recommendedName>
        <fullName evidence="9">Bifunctional lycopene cyclase/phytoene synthase</fullName>
        <ecNumber evidence="8">2.5.1.32</ecNumber>
        <ecNumber evidence="7">5.5.1.19</ecNumber>
    </recommendedName>
</protein>
<keyword evidence="15" id="KW-0413">Isomerase</keyword>
<dbReference type="GO" id="GO:0004311">
    <property type="term" value="F:geranylgeranyl diphosphate synthase activity"/>
    <property type="evidence" value="ECO:0007669"/>
    <property type="project" value="InterPro"/>
</dbReference>
<proteinExistence type="inferred from homology"/>
<dbReference type="InterPro" id="IPR008949">
    <property type="entry name" value="Isoprenoid_synthase_dom_sf"/>
</dbReference>
<keyword evidence="10" id="KW-0808">Transferase</keyword>
<feature type="transmembrane region" description="Helical" evidence="19">
    <location>
        <begin position="217"/>
        <end position="237"/>
    </location>
</feature>
<dbReference type="SUPFAM" id="SSF48576">
    <property type="entry name" value="Terpenoid synthases"/>
    <property type="match status" value="1"/>
</dbReference>
<keyword evidence="12" id="KW-0125">Carotenoid biosynthesis</keyword>
<evidence type="ECO:0000256" key="3">
    <source>
        <dbReference type="ARBA" id="ARBA00005089"/>
    </source>
</evidence>
<evidence type="ECO:0000256" key="12">
    <source>
        <dbReference type="ARBA" id="ARBA00022746"/>
    </source>
</evidence>
<keyword evidence="14 19" id="KW-0472">Membrane</keyword>
<evidence type="ECO:0000313" key="20">
    <source>
        <dbReference type="EMBL" id="KAB8071729.1"/>
    </source>
</evidence>
<feature type="transmembrane region" description="Helical" evidence="19">
    <location>
        <begin position="155"/>
        <end position="186"/>
    </location>
</feature>
<dbReference type="Proteomes" id="UP000326565">
    <property type="component" value="Unassembled WGS sequence"/>
</dbReference>
<dbReference type="PANTHER" id="PTHR31480">
    <property type="entry name" value="BIFUNCTIONAL LYCOPENE CYCLASE/PHYTOENE SYNTHASE"/>
    <property type="match status" value="1"/>
</dbReference>
<name>A0A5N5WTT2_9EURO</name>
<keyword evidence="21" id="KW-1185">Reference proteome</keyword>
<dbReference type="UniPathway" id="UPA00802"/>
<accession>A0A5N5WTT2</accession>
<evidence type="ECO:0000256" key="2">
    <source>
        <dbReference type="ARBA" id="ARBA00004141"/>
    </source>
</evidence>
<keyword evidence="16" id="KW-0511">Multifunctional enzyme</keyword>
<evidence type="ECO:0000256" key="13">
    <source>
        <dbReference type="ARBA" id="ARBA00022989"/>
    </source>
</evidence>
<dbReference type="EC" id="2.5.1.32" evidence="8"/>
<dbReference type="SFLD" id="SFLDS00005">
    <property type="entry name" value="Isoprenoid_Synthase_Type_I"/>
    <property type="match status" value="1"/>
</dbReference>
<comment type="catalytic activity">
    <reaction evidence="18">
        <text>all-trans-lycopene = gamma-carotene</text>
        <dbReference type="Rhea" id="RHEA:32219"/>
        <dbReference type="ChEBI" id="CHEBI:15948"/>
        <dbReference type="ChEBI" id="CHEBI:27740"/>
        <dbReference type="EC" id="5.5.1.19"/>
    </reaction>
</comment>
<evidence type="ECO:0000256" key="14">
    <source>
        <dbReference type="ARBA" id="ARBA00023136"/>
    </source>
</evidence>
<dbReference type="GO" id="GO:0045436">
    <property type="term" value="F:lycopene beta cyclase activity"/>
    <property type="evidence" value="ECO:0007669"/>
    <property type="project" value="UniProtKB-ARBA"/>
</dbReference>
<organism evidence="20 21">
    <name type="scientific">Aspergillus leporis</name>
    <dbReference type="NCBI Taxonomy" id="41062"/>
    <lineage>
        <taxon>Eukaryota</taxon>
        <taxon>Fungi</taxon>
        <taxon>Dikarya</taxon>
        <taxon>Ascomycota</taxon>
        <taxon>Pezizomycotina</taxon>
        <taxon>Eurotiomycetes</taxon>
        <taxon>Eurotiomycetidae</taxon>
        <taxon>Eurotiales</taxon>
        <taxon>Aspergillaceae</taxon>
        <taxon>Aspergillus</taxon>
        <taxon>Aspergillus subgen. Circumdati</taxon>
    </lineage>
</organism>
<dbReference type="AlphaFoldDB" id="A0A5N5WTT2"/>
<dbReference type="EC" id="5.5.1.19" evidence="7"/>
<comment type="pathway">
    <text evidence="3">Carotenoid biosynthesis; beta-carotene biosynthesis.</text>
</comment>
<dbReference type="InterPro" id="IPR017825">
    <property type="entry name" value="Lycopene_cyclase_dom"/>
</dbReference>
<evidence type="ECO:0000256" key="1">
    <source>
        <dbReference type="ARBA" id="ARBA00001805"/>
    </source>
</evidence>
<comment type="pathway">
    <text evidence="4">Carotenoid biosynthesis; phytoene biosynthesis; all-trans-phytoene from geranylgeranyl diphosphate: step 1/1.</text>
</comment>
<dbReference type="Gene3D" id="1.10.600.10">
    <property type="entry name" value="Farnesyl Diphosphate Synthase"/>
    <property type="match status" value="1"/>
</dbReference>
<keyword evidence="11 19" id="KW-0812">Transmembrane</keyword>
<evidence type="ECO:0000256" key="18">
    <source>
        <dbReference type="ARBA" id="ARBA00029335"/>
    </source>
</evidence>
<dbReference type="SFLD" id="SFLDG01018">
    <property type="entry name" value="Squalene/Phytoene_Synthase_Lik"/>
    <property type="match status" value="1"/>
</dbReference>
<dbReference type="GO" id="GO:0016872">
    <property type="term" value="F:intramolecular lyase activity"/>
    <property type="evidence" value="ECO:0007669"/>
    <property type="project" value="InterPro"/>
</dbReference>
<evidence type="ECO:0000256" key="15">
    <source>
        <dbReference type="ARBA" id="ARBA00023235"/>
    </source>
</evidence>
<evidence type="ECO:0000256" key="11">
    <source>
        <dbReference type="ARBA" id="ARBA00022692"/>
    </source>
</evidence>
<dbReference type="GO" id="GO:0016020">
    <property type="term" value="C:membrane"/>
    <property type="evidence" value="ECO:0007669"/>
    <property type="project" value="UniProtKB-SubCell"/>
</dbReference>
<evidence type="ECO:0000313" key="21">
    <source>
        <dbReference type="Proteomes" id="UP000326565"/>
    </source>
</evidence>
<keyword evidence="13 19" id="KW-1133">Transmembrane helix</keyword>
<comment type="catalytic activity">
    <reaction evidence="17">
        <text>gamma-carotene = all-trans-beta-carotene</text>
        <dbReference type="Rhea" id="RHEA:32239"/>
        <dbReference type="ChEBI" id="CHEBI:17579"/>
        <dbReference type="ChEBI" id="CHEBI:27740"/>
        <dbReference type="EC" id="5.5.1.19"/>
    </reaction>
</comment>
<dbReference type="OrthoDB" id="6600518at2759"/>
<comment type="subcellular location">
    <subcellularLocation>
        <location evidence="2">Membrane</location>
        <topology evidence="2">Multi-pass membrane protein</topology>
    </subcellularLocation>
</comment>